<evidence type="ECO:0000256" key="8">
    <source>
        <dbReference type="SAM" id="MobiDB-lite"/>
    </source>
</evidence>
<dbReference type="SUPFAM" id="SSF46966">
    <property type="entry name" value="Spectrin repeat"/>
    <property type="match status" value="3"/>
</dbReference>
<dbReference type="GO" id="GO:0005198">
    <property type="term" value="F:structural molecule activity"/>
    <property type="evidence" value="ECO:0000318"/>
    <property type="project" value="GO_Central"/>
</dbReference>
<feature type="coiled-coil region" evidence="7">
    <location>
        <begin position="881"/>
        <end position="908"/>
    </location>
</feature>
<feature type="compositionally biased region" description="Basic and acidic residues" evidence="8">
    <location>
        <begin position="546"/>
        <end position="561"/>
    </location>
</feature>
<dbReference type="Proteomes" id="UP000001038">
    <property type="component" value="Chromosome 1"/>
</dbReference>
<keyword evidence="3" id="KW-0597">Phosphoprotein</keyword>
<organism evidence="12 13">
    <name type="scientific">Oryzias latipes</name>
    <name type="common">Japanese rice fish</name>
    <name type="synonym">Japanese killifish</name>
    <dbReference type="NCBI Taxonomy" id="8090"/>
    <lineage>
        <taxon>Eukaryota</taxon>
        <taxon>Metazoa</taxon>
        <taxon>Chordata</taxon>
        <taxon>Craniata</taxon>
        <taxon>Vertebrata</taxon>
        <taxon>Euteleostomi</taxon>
        <taxon>Actinopterygii</taxon>
        <taxon>Neopterygii</taxon>
        <taxon>Teleostei</taxon>
        <taxon>Neoteleostei</taxon>
        <taxon>Acanthomorphata</taxon>
        <taxon>Ovalentaria</taxon>
        <taxon>Atherinomorphae</taxon>
        <taxon>Beloniformes</taxon>
        <taxon>Adrianichthyidae</taxon>
        <taxon>Oryziinae</taxon>
        <taxon>Oryzias</taxon>
    </lineage>
</organism>
<feature type="coiled-coil region" evidence="7">
    <location>
        <begin position="757"/>
        <end position="846"/>
    </location>
</feature>
<keyword evidence="4" id="KW-0677">Repeat</keyword>
<dbReference type="GO" id="GO:0005856">
    <property type="term" value="C:cytoskeleton"/>
    <property type="evidence" value="ECO:0007669"/>
    <property type="project" value="InterPro"/>
</dbReference>
<dbReference type="FunFam" id="1.20.58.60:FF:000109">
    <property type="entry name" value="Periplakin"/>
    <property type="match status" value="1"/>
</dbReference>
<feature type="coiled-coil region" evidence="7">
    <location>
        <begin position="1184"/>
        <end position="1211"/>
    </location>
</feature>
<dbReference type="Gene3D" id="3.30.160.780">
    <property type="match status" value="1"/>
</dbReference>
<dbReference type="CTD" id="373136"/>
<dbReference type="CDD" id="cd00176">
    <property type="entry name" value="SPEC"/>
    <property type="match status" value="1"/>
</dbReference>
<dbReference type="Gene3D" id="3.90.1290.10">
    <property type="entry name" value="Plakin repeat"/>
    <property type="match status" value="1"/>
</dbReference>
<dbReference type="InterPro" id="IPR035915">
    <property type="entry name" value="Plakin_repeat_sf"/>
</dbReference>
<dbReference type="InterPro" id="IPR001101">
    <property type="entry name" value="Plectin_repeat"/>
</dbReference>
<accession>A0A3B3ID51</accession>
<evidence type="ECO:0000259" key="11">
    <source>
        <dbReference type="Pfam" id="PF26346"/>
    </source>
</evidence>
<keyword evidence="6 7" id="KW-0175">Coiled coil</keyword>
<comment type="subcellular location">
    <subcellularLocation>
        <location evidence="1">Cell junction</location>
        <location evidence="1">Desmosome</location>
    </subcellularLocation>
</comment>
<dbReference type="GO" id="GO:0045104">
    <property type="term" value="P:intermediate filament cytoskeleton organization"/>
    <property type="evidence" value="ECO:0000318"/>
    <property type="project" value="GO_Central"/>
</dbReference>
<sequence>MFKKKDTKTPSLKMNSSQTTLAQLIAKMQKDADLVERDVLRAEGLMAVDAENDKKERPLQHQQEVSSKLGEAEDLLKELFLDVDKAKKSNFSQAQEIENDIIHLHERWLKDCTFYRDVYDQIDDVSMLPIIDWGPVFSEKDKQVNTEEYGPTMADVQKQIASHNILHKEIEAYGSQLCLSSAGSKDKLTTLKRQYNNLLDNSKWRHHYLKSLYEYMQGCDKELSFLDKEQKKIIKQDWSDDMVDPPDVRRQYENFKSNSLILHEGEVNKLQDEGDRLIELKHPASVTIQAQRDALQDEWQKFLNLCICQETHLENVEAYRRFQLDTEQLSETLYKLDKSLESNSGSQRNKAATLMQLEGGEPVVQNSDQLLADLRRRSTTIAPLKLRRVPVNRPITVESLCDWETEKDSVSRGDKFTLKSNSVNENWVLVSANGATKTFPGVCFLIPPPDPDSVDKVDTLGNELAGVKKRRAQLAASLKNHQDVPKVQKSAPVSSAPPDPKLTAMAEQLDKLDNDLTKAEESMLSRLRAPLNKSDPAGDLAQRLKEQEKTEKALKDLEQKRQAAQSNLQPVISKDLNGTSSGLPQKLSAAANKHDSISELAQLYNSKAKASLNLENQIKKVDGLVSGFEEDLSRDGPIPDTPKALQTQAERIHNQRKSVAAAQGDMKKLSQDLETTEQLCGSLQRGYQEYCPDIERQKTDVRQLQTRYANVANQLQERESILQEASAKNQEFQTTCNALNNFLDNLPTNKVNPKDDLSQLTAKTSTQERAVNDLKRKEEEVNRVSTLSHDLQSLLDEYETNVDRFNSTLEDAGATVPKKPDVLTLSDAIEKEEKDLVNRYTKAKAENVQRQKQMGLAQSIIAQNERKVEMVSQQQVQTQSQQKTATDIDALQRELNEEKERSLHAQASLKTFRDRMMSLKSRRGVERLEEKEVLQYYRDPKLERDLSDLKNTLHEEALKRSTVQSEVEVVNKKITTLEDDIKNKPPKLVTREVTEFERDPQLDVEAAKLKDEIAKTKDEIRVKDREQHKMQTEVEILMQKKPPIKEKVVKKEIVKVQQDPQMLKAVQTFQVEISEESNKTKLLHDEVFQTRSQINALERLIPNIQPKIITKEVKKVEQDPELISECEKIQKDLEKEKTEADSLTKQVIELHSRYRDIQNLRPVVEVKEIVNEIYRIDPNTEAEIIRINKNIQDINKQRAGLERDITKVTTDVNLLRSEKPKVELKEVLQEVVKEERSPENEREIQRLNEQVNNLHSRYISLQDQVRLLQKERDEWKAEKSKVETKLVTNEVIKYLPDPLQEKEAGRLRKEVREEAQLRRNIEEMVFDLQNKCINLERLKPEEKVVKKKVVHQQKDPQQAREQERLSKTRDDEVKSRRRLEIELQQLRIKLEDKEKILRESDERLKKIQAESEVREIRSRISQLENAPPPVEESIVVEEVLKVERDPKLEKMTSSLRSSMDTETSNILRLERDIRSITLKLEVLQKEKSGERTVYKEVVRVEKDQAVEAERDHLREQVSLSKFERQKLEDEIRRCNDKLNLLKSGQSSTSREETSLVLKRDSLLRDKDTLTREFRTLEAKKHDISLSFQQQNRLMSERTQLNRQKSLKMESDVQRLERQILDEKDKIHERDSTIRELLQEVQREGNSESRTKETNTSTKITILDPETGKDMSPYDAYIQGLIDRPQYLHLQKLESDWEEITSMGPDGETSVLQDRKSGKQYPIKDAIKEGKITEYDLQQYKKGKIPISEFALMLAGVDKKQQQLSSILPKSATPVNSAPLDRSNTEELYPIAGVMDTNTGTCFTISNATQRRLIDRTTAQRLLEAQAATGGIIDIQNKDRYTVHKAANRCLIEESQLQRLLNAEKAFTGVEDPTTRRILSAGEAVQNGWMLKETARRYMVVQLLTGGLVNPKTGGRMSVTDAYTSKMIDSTMMRELQAETTYEKDILDPLTQEKINYKQALDRCKKDPKSGLPMLPTSSKGTGYTTGSNSVKYS</sequence>
<dbReference type="FunFam" id="2.30.30.40:FF:000088">
    <property type="entry name" value="Periplakin"/>
    <property type="match status" value="1"/>
</dbReference>
<evidence type="ECO:0000256" key="7">
    <source>
        <dbReference type="SAM" id="Coils"/>
    </source>
</evidence>
<feature type="coiled-coil region" evidence="7">
    <location>
        <begin position="1237"/>
        <end position="1285"/>
    </location>
</feature>
<dbReference type="InterPro" id="IPR043197">
    <property type="entry name" value="Plakin"/>
</dbReference>
<dbReference type="FunFam" id="3.30.160.780:FF:000001">
    <property type="entry name" value="Plectin a"/>
    <property type="match status" value="1"/>
</dbReference>
<dbReference type="InterPro" id="IPR058847">
    <property type="entry name" value="Plectin_PPL"/>
</dbReference>
<dbReference type="Pfam" id="PF23160">
    <property type="entry name" value="Spectrin_1st_PEPL"/>
    <property type="match status" value="1"/>
</dbReference>
<feature type="domain" description="Periplakin-like plectin repeat" evidence="11">
    <location>
        <begin position="1401"/>
        <end position="1543"/>
    </location>
</feature>
<feature type="domain" description="Desmoplakin SH3" evidence="9">
    <location>
        <begin position="383"/>
        <end position="447"/>
    </location>
</feature>
<evidence type="ECO:0000256" key="3">
    <source>
        <dbReference type="ARBA" id="ARBA00022553"/>
    </source>
</evidence>
<evidence type="ECO:0000313" key="13">
    <source>
        <dbReference type="Proteomes" id="UP000001038"/>
    </source>
</evidence>
<dbReference type="OrthoDB" id="9945740at2759"/>
<dbReference type="GeneTree" id="ENSGT00940000153578"/>
<evidence type="ECO:0000259" key="10">
    <source>
        <dbReference type="Pfam" id="PF23160"/>
    </source>
</evidence>
<feature type="coiled-coil region" evidence="7">
    <location>
        <begin position="1510"/>
        <end position="1579"/>
    </location>
</feature>
<feature type="coiled-coil region" evidence="7">
    <location>
        <begin position="1126"/>
        <end position="1153"/>
    </location>
</feature>
<feature type="compositionally biased region" description="Low complexity" evidence="8">
    <location>
        <begin position="1976"/>
        <end position="1993"/>
    </location>
</feature>
<comment type="similarity">
    <text evidence="2">Belongs to the plakin or cytolinker family.</text>
</comment>
<feature type="coiled-coil region" evidence="7">
    <location>
        <begin position="659"/>
        <end position="714"/>
    </location>
</feature>
<dbReference type="InterPro" id="IPR018159">
    <property type="entry name" value="Spectrin/alpha-actinin"/>
</dbReference>
<dbReference type="FunFam" id="1.20.58.60:FF:000178">
    <property type="entry name" value="Envoplakin a"/>
    <property type="match status" value="1"/>
</dbReference>
<dbReference type="Ensembl" id="ENSORLT00000031366.1">
    <property type="protein sequence ID" value="ENSORLP00000042906.1"/>
    <property type="gene ID" value="ENSORLG00000000815.2"/>
</dbReference>
<dbReference type="Pfam" id="PF00681">
    <property type="entry name" value="Plectin"/>
    <property type="match status" value="3"/>
</dbReference>
<feature type="region of interest" description="Disordered" evidence="8">
    <location>
        <begin position="1348"/>
        <end position="1371"/>
    </location>
</feature>
<gene>
    <name evidence="12" type="primary">evpla</name>
</gene>
<dbReference type="SMART" id="SM00250">
    <property type="entry name" value="PLEC"/>
    <property type="match status" value="7"/>
</dbReference>
<keyword evidence="13" id="KW-1185">Reference proteome</keyword>
<evidence type="ECO:0000256" key="6">
    <source>
        <dbReference type="ARBA" id="ARBA00023054"/>
    </source>
</evidence>
<keyword evidence="5" id="KW-0965">Cell junction</keyword>
<dbReference type="GO" id="GO:0042060">
    <property type="term" value="P:wound healing"/>
    <property type="evidence" value="ECO:0000318"/>
    <property type="project" value="GO_Central"/>
</dbReference>
<dbReference type="Gene3D" id="2.30.30.40">
    <property type="entry name" value="SH3 Domains"/>
    <property type="match status" value="1"/>
</dbReference>
<evidence type="ECO:0000256" key="2">
    <source>
        <dbReference type="ARBA" id="ARBA00009109"/>
    </source>
</evidence>
<feature type="compositionally biased region" description="Basic and acidic residues" evidence="8">
    <location>
        <begin position="1352"/>
        <end position="1371"/>
    </location>
</feature>
<dbReference type="Pfam" id="PF26346">
    <property type="entry name" value="Plectin_PPL"/>
    <property type="match status" value="3"/>
</dbReference>
<feature type="region of interest" description="Disordered" evidence="8">
    <location>
        <begin position="477"/>
        <end position="501"/>
    </location>
</feature>
<evidence type="ECO:0000256" key="5">
    <source>
        <dbReference type="ARBA" id="ARBA00022949"/>
    </source>
</evidence>
<feature type="domain" description="Periplakin-like plectin repeat" evidence="11">
    <location>
        <begin position="940"/>
        <end position="1104"/>
    </location>
</feature>
<evidence type="ECO:0000256" key="1">
    <source>
        <dbReference type="ARBA" id="ARBA00004568"/>
    </source>
</evidence>
<dbReference type="FunFam" id="3.90.1290.10:FF:000002">
    <property type="entry name" value="Plectin a"/>
    <property type="match status" value="1"/>
</dbReference>
<dbReference type="GeneID" id="101167172"/>
<evidence type="ECO:0000256" key="4">
    <source>
        <dbReference type="ARBA" id="ARBA00022737"/>
    </source>
</evidence>
<feature type="region of interest" description="Disordered" evidence="8">
    <location>
        <begin position="1960"/>
        <end position="1993"/>
    </location>
</feature>
<dbReference type="Ensembl" id="ENSORLT00000043969.1">
    <property type="protein sequence ID" value="ENSORLP00000035508.1"/>
    <property type="gene ID" value="ENSORLG00000000815.2"/>
</dbReference>
<dbReference type="PANTHER" id="PTHR23169">
    <property type="entry name" value="ENVOPLAKIN"/>
    <property type="match status" value="1"/>
</dbReference>
<reference evidence="12" key="2">
    <citation type="submission" date="2025-05" db="UniProtKB">
        <authorList>
            <consortium name="Ensembl"/>
        </authorList>
    </citation>
    <scope>IDENTIFICATION</scope>
    <source>
        <strain evidence="12">Hd-rR</strain>
    </source>
</reference>
<feature type="domain" description="Periplakin-like plectin repeat" evidence="11">
    <location>
        <begin position="1178"/>
        <end position="1342"/>
    </location>
</feature>
<reference evidence="12 13" key="1">
    <citation type="journal article" date="2007" name="Nature">
        <title>The medaka draft genome and insights into vertebrate genome evolution.</title>
        <authorList>
            <person name="Kasahara M."/>
            <person name="Naruse K."/>
            <person name="Sasaki S."/>
            <person name="Nakatani Y."/>
            <person name="Qu W."/>
            <person name="Ahsan B."/>
            <person name="Yamada T."/>
            <person name="Nagayasu Y."/>
            <person name="Doi K."/>
            <person name="Kasai Y."/>
            <person name="Jindo T."/>
            <person name="Kobayashi D."/>
            <person name="Shimada A."/>
            <person name="Toyoda A."/>
            <person name="Kuroki Y."/>
            <person name="Fujiyama A."/>
            <person name="Sasaki T."/>
            <person name="Shimizu A."/>
            <person name="Asakawa S."/>
            <person name="Shimizu N."/>
            <person name="Hashimoto S."/>
            <person name="Yang J."/>
            <person name="Lee Y."/>
            <person name="Matsushima K."/>
            <person name="Sugano S."/>
            <person name="Sakaizumi M."/>
            <person name="Narita T."/>
            <person name="Ohishi K."/>
            <person name="Haga S."/>
            <person name="Ohta F."/>
            <person name="Nomoto H."/>
            <person name="Nogata K."/>
            <person name="Morishita T."/>
            <person name="Endo T."/>
            <person name="Shin-I T."/>
            <person name="Takeda H."/>
            <person name="Morishita S."/>
            <person name="Kohara Y."/>
        </authorList>
    </citation>
    <scope>NUCLEOTIDE SEQUENCE [LARGE SCALE GENOMIC DNA]</scope>
    <source>
        <strain evidence="12 13">Hd-rR</strain>
    </source>
</reference>
<dbReference type="Ensembl" id="ENSORLT00000029322.1">
    <property type="protein sequence ID" value="ENSORLP00000042048.1"/>
    <property type="gene ID" value="ENSORLG00000000815.2"/>
</dbReference>
<dbReference type="SUPFAM" id="SSF75399">
    <property type="entry name" value="Plakin repeat"/>
    <property type="match status" value="2"/>
</dbReference>
<feature type="domain" description="Periplakin/Envoplakin N-terminal" evidence="10">
    <location>
        <begin position="28"/>
        <end position="120"/>
    </location>
</feature>
<dbReference type="Bgee" id="ENSORLG00000000815">
    <property type="expression patterns" value="Expressed in gastrula and 11 other cell types or tissues"/>
</dbReference>
<evidence type="ECO:0000259" key="9">
    <source>
        <dbReference type="Pfam" id="PF17902"/>
    </source>
</evidence>
<dbReference type="STRING" id="8090.ENSORLP00000042906"/>
<dbReference type="KEGG" id="ola:101167172"/>
<dbReference type="PANTHER" id="PTHR23169:SF7">
    <property type="entry name" value="ENVOPLAKIN"/>
    <property type="match status" value="1"/>
</dbReference>
<dbReference type="Gene3D" id="1.20.58.60">
    <property type="match status" value="4"/>
</dbReference>
<dbReference type="InterPro" id="IPR055419">
    <property type="entry name" value="Spectrin_PEPL/EVPL"/>
</dbReference>
<feature type="region of interest" description="Disordered" evidence="8">
    <location>
        <begin position="546"/>
        <end position="568"/>
    </location>
</feature>
<dbReference type="GO" id="GO:0016020">
    <property type="term" value="C:membrane"/>
    <property type="evidence" value="ECO:0000318"/>
    <property type="project" value="GO_Central"/>
</dbReference>
<protein>
    <submittedName>
        <fullName evidence="12">Envoplakin a</fullName>
    </submittedName>
</protein>
<evidence type="ECO:0000313" key="12">
    <source>
        <dbReference type="Ensembl" id="ENSORLP00000042048.1"/>
    </source>
</evidence>
<dbReference type="GO" id="GO:0005737">
    <property type="term" value="C:cytoplasm"/>
    <property type="evidence" value="ECO:0000318"/>
    <property type="project" value="GO_Central"/>
</dbReference>
<dbReference type="GO" id="GO:0030057">
    <property type="term" value="C:desmosome"/>
    <property type="evidence" value="ECO:0007669"/>
    <property type="project" value="UniProtKB-SubCell"/>
</dbReference>
<dbReference type="Pfam" id="PF17902">
    <property type="entry name" value="SH3_10"/>
    <property type="match status" value="1"/>
</dbReference>
<dbReference type="SMART" id="SM00150">
    <property type="entry name" value="SPEC"/>
    <property type="match status" value="1"/>
</dbReference>
<dbReference type="InterPro" id="IPR041615">
    <property type="entry name" value="Desmoplakin_SH3"/>
</dbReference>
<name>A0A3B3ID51_ORYLA</name>
<proteinExistence type="inferred from homology"/>